<evidence type="ECO:0000313" key="2">
    <source>
        <dbReference type="Proteomes" id="UP000805649"/>
    </source>
</evidence>
<protein>
    <submittedName>
        <fullName evidence="1">GNAT family acetyltransferase</fullName>
    </submittedName>
</protein>
<dbReference type="EMBL" id="VUJX02000001">
    <property type="protein sequence ID" value="KAL0944824.1"/>
    <property type="molecule type" value="Genomic_DNA"/>
</dbReference>
<proteinExistence type="predicted"/>
<accession>A0ACC3ZL40</accession>
<evidence type="ECO:0000313" key="1">
    <source>
        <dbReference type="EMBL" id="KAL0944824.1"/>
    </source>
</evidence>
<sequence>MAVRLCLKHLQKIQGLRSPICIASFSSSSAKSLNSFPHRAIKQQRAIGVSNQASVFSSRASIAMAKSSTEQDSRPNITIRPANLEDAKSIADLGAQVFSDTFGHSVQPHELQAFLDESYTVEAVTKELKDPQKDTILAFDQIGDLLGFAMLTRGSTEPCVADLDGIVELQRIYLYPKAHGTGTGKALAIRLEDMAREQGFKHIWLGVWQENVRAQKAYEKWGYKVVGTHDFVVGSVVQTDDILVKKL</sequence>
<organism evidence="1 2">
    <name type="scientific">Colletotrichum truncatum</name>
    <name type="common">Anthracnose fungus</name>
    <name type="synonym">Colletotrichum capsici</name>
    <dbReference type="NCBI Taxonomy" id="5467"/>
    <lineage>
        <taxon>Eukaryota</taxon>
        <taxon>Fungi</taxon>
        <taxon>Dikarya</taxon>
        <taxon>Ascomycota</taxon>
        <taxon>Pezizomycotina</taxon>
        <taxon>Sordariomycetes</taxon>
        <taxon>Hypocreomycetidae</taxon>
        <taxon>Glomerellales</taxon>
        <taxon>Glomerellaceae</taxon>
        <taxon>Colletotrichum</taxon>
        <taxon>Colletotrichum truncatum species complex</taxon>
    </lineage>
</organism>
<reference evidence="1 2" key="1">
    <citation type="journal article" date="2020" name="Phytopathology">
        <title>Genome Sequence Resources of Colletotrichum truncatum, C. plurivorum, C. musicola, and C. sojae: Four Species Pathogenic to Soybean (Glycine max).</title>
        <authorList>
            <person name="Rogerio F."/>
            <person name="Boufleur T.R."/>
            <person name="Ciampi-Guillardi M."/>
            <person name="Sukno S.A."/>
            <person name="Thon M.R."/>
            <person name="Massola Junior N.S."/>
            <person name="Baroncelli R."/>
        </authorList>
    </citation>
    <scope>NUCLEOTIDE SEQUENCE [LARGE SCALE GENOMIC DNA]</scope>
    <source>
        <strain evidence="1 2">CMES1059</strain>
    </source>
</reference>
<gene>
    <name evidence="1" type="ORF">CTRU02_202711</name>
</gene>
<comment type="caution">
    <text evidence="1">The sequence shown here is derived from an EMBL/GenBank/DDBJ whole genome shotgun (WGS) entry which is preliminary data.</text>
</comment>
<name>A0ACC3ZL40_COLTU</name>
<dbReference type="Proteomes" id="UP000805649">
    <property type="component" value="Unassembled WGS sequence"/>
</dbReference>
<keyword evidence="2" id="KW-1185">Reference proteome</keyword>